<dbReference type="PANTHER" id="PTHR43386">
    <property type="entry name" value="OLIGOPEPTIDE TRANSPORT SYSTEM PERMEASE PROTEIN APPC"/>
    <property type="match status" value="1"/>
</dbReference>
<keyword evidence="6 7" id="KW-0472">Membrane</keyword>
<keyword evidence="5 7" id="KW-1133">Transmembrane helix</keyword>
<dbReference type="InterPro" id="IPR050366">
    <property type="entry name" value="BP-dependent_transpt_permease"/>
</dbReference>
<reference evidence="9" key="1">
    <citation type="journal article" date="2016" name="Genome Announc.">
        <title>Draft Genome Sequence of the Syntrophic Lactate-Degrading Bacterium Tepidanaerobacter syntrophicus JLT.</title>
        <authorList>
            <person name="Matsuura N."/>
            <person name="Ohashi A."/>
            <person name="Tourlousse D.M."/>
            <person name="Sekiguchi Y."/>
        </authorList>
    </citation>
    <scope>NUCLEOTIDE SEQUENCE [LARGE SCALE GENOMIC DNA]</scope>
    <source>
        <strain evidence="9">JL</strain>
    </source>
</reference>
<dbReference type="Proteomes" id="UP000062160">
    <property type="component" value="Unassembled WGS sequence"/>
</dbReference>
<evidence type="ECO:0000256" key="7">
    <source>
        <dbReference type="RuleBase" id="RU363032"/>
    </source>
</evidence>
<keyword evidence="4 7" id="KW-0812">Transmembrane</keyword>
<feature type="transmembrane region" description="Helical" evidence="7">
    <location>
        <begin position="114"/>
        <end position="134"/>
    </location>
</feature>
<dbReference type="GO" id="GO:0055085">
    <property type="term" value="P:transmembrane transport"/>
    <property type="evidence" value="ECO:0007669"/>
    <property type="project" value="InterPro"/>
</dbReference>
<evidence type="ECO:0000256" key="6">
    <source>
        <dbReference type="ARBA" id="ARBA00023136"/>
    </source>
</evidence>
<organism evidence="9">
    <name type="scientific">Tepidanaerobacter syntrophicus</name>
    <dbReference type="NCBI Taxonomy" id="224999"/>
    <lineage>
        <taxon>Bacteria</taxon>
        <taxon>Bacillati</taxon>
        <taxon>Bacillota</taxon>
        <taxon>Clostridia</taxon>
        <taxon>Thermosediminibacterales</taxon>
        <taxon>Tepidanaerobacteraceae</taxon>
        <taxon>Tepidanaerobacter</taxon>
    </lineage>
</organism>
<comment type="similarity">
    <text evidence="7">Belongs to the binding-protein-dependent transport system permease family.</text>
</comment>
<evidence type="ECO:0000313" key="9">
    <source>
        <dbReference type="EMBL" id="GAQ24470.1"/>
    </source>
</evidence>
<evidence type="ECO:0000256" key="3">
    <source>
        <dbReference type="ARBA" id="ARBA00022475"/>
    </source>
</evidence>
<dbReference type="STRING" id="224999.GCA_001485475_00452"/>
<dbReference type="InterPro" id="IPR025966">
    <property type="entry name" value="OppC_N"/>
</dbReference>
<dbReference type="Gene3D" id="1.10.3720.10">
    <property type="entry name" value="MetI-like"/>
    <property type="match status" value="1"/>
</dbReference>
<evidence type="ECO:0000256" key="1">
    <source>
        <dbReference type="ARBA" id="ARBA00004651"/>
    </source>
</evidence>
<gene>
    <name evidence="9" type="ORF">TSYNT_5299</name>
</gene>
<dbReference type="CDD" id="cd06261">
    <property type="entry name" value="TM_PBP2"/>
    <property type="match status" value="1"/>
</dbReference>
<keyword evidence="10" id="KW-1185">Reference proteome</keyword>
<dbReference type="RefSeq" id="WP_059031535.1">
    <property type="nucleotide sequence ID" value="NZ_BSDN01000001.1"/>
</dbReference>
<evidence type="ECO:0000256" key="5">
    <source>
        <dbReference type="ARBA" id="ARBA00022989"/>
    </source>
</evidence>
<feature type="transmembrane region" description="Helical" evidence="7">
    <location>
        <begin position="188"/>
        <end position="209"/>
    </location>
</feature>
<dbReference type="InterPro" id="IPR000515">
    <property type="entry name" value="MetI-like"/>
</dbReference>
<dbReference type="OrthoDB" id="9797852at2"/>
<dbReference type="SUPFAM" id="SSF161098">
    <property type="entry name" value="MetI-like"/>
    <property type="match status" value="1"/>
</dbReference>
<evidence type="ECO:0000259" key="8">
    <source>
        <dbReference type="PROSITE" id="PS50928"/>
    </source>
</evidence>
<feature type="domain" description="ABC transmembrane type-1" evidence="8">
    <location>
        <begin position="75"/>
        <end position="268"/>
    </location>
</feature>
<proteinExistence type="inferred from homology"/>
<dbReference type="InterPro" id="IPR035906">
    <property type="entry name" value="MetI-like_sf"/>
</dbReference>
<name>A0A0U9HD99_9FIRM</name>
<keyword evidence="3" id="KW-1003">Cell membrane</keyword>
<keyword evidence="2 7" id="KW-0813">Transport</keyword>
<comment type="subcellular location">
    <subcellularLocation>
        <location evidence="1 7">Cell membrane</location>
        <topology evidence="1 7">Multi-pass membrane protein</topology>
    </subcellularLocation>
</comment>
<evidence type="ECO:0000313" key="10">
    <source>
        <dbReference type="Proteomes" id="UP000062160"/>
    </source>
</evidence>
<dbReference type="Pfam" id="PF00528">
    <property type="entry name" value="BPD_transp_1"/>
    <property type="match status" value="1"/>
</dbReference>
<accession>A0A0U9HD99</accession>
<feature type="transmembrane region" description="Helical" evidence="7">
    <location>
        <begin position="250"/>
        <end position="275"/>
    </location>
</feature>
<sequence>MENRRSFFKYFISNRLALAGLIGVAIIIILGLFAPAIIEQPKGYGPDILLPPSINYPFGTDNLGLNILAEVIWGARTSLYVSAIAVGVAIIIGVPAGLISGYKKGFIGSIIDSIIDIFLTLPVLPLMIVIAAVVGSSITNVAIVIGIFSWPSLARVTRNSTLKISEMQFIEAAKCLGIPQYSIIFKHILLNVMGPVLVNITLVMATAVLSESGLSFLGLGDPTTWSWGTILKKAWDAGAVIDTPNPWWWWFWPSVFIVFYVVSFNILGTGINEILNPKINKK</sequence>
<evidence type="ECO:0000256" key="2">
    <source>
        <dbReference type="ARBA" id="ARBA00022448"/>
    </source>
</evidence>
<dbReference type="AlphaFoldDB" id="A0A0U9HD99"/>
<dbReference type="Pfam" id="PF12911">
    <property type="entry name" value="OppC_N"/>
    <property type="match status" value="1"/>
</dbReference>
<dbReference type="PROSITE" id="PS50928">
    <property type="entry name" value="ABC_TM1"/>
    <property type="match status" value="1"/>
</dbReference>
<feature type="transmembrane region" description="Helical" evidence="7">
    <location>
        <begin position="140"/>
        <end position="157"/>
    </location>
</feature>
<dbReference type="EMBL" id="DF976999">
    <property type="protein sequence ID" value="GAQ24470.1"/>
    <property type="molecule type" value="Genomic_DNA"/>
</dbReference>
<feature type="transmembrane region" description="Helical" evidence="7">
    <location>
        <begin position="79"/>
        <end position="102"/>
    </location>
</feature>
<dbReference type="PANTHER" id="PTHR43386:SF1">
    <property type="entry name" value="D,D-DIPEPTIDE TRANSPORT SYSTEM PERMEASE PROTEIN DDPC-RELATED"/>
    <property type="match status" value="1"/>
</dbReference>
<evidence type="ECO:0000256" key="4">
    <source>
        <dbReference type="ARBA" id="ARBA00022692"/>
    </source>
</evidence>
<feature type="transmembrane region" description="Helical" evidence="7">
    <location>
        <begin position="16"/>
        <end position="38"/>
    </location>
</feature>
<protein>
    <submittedName>
        <fullName evidence="9">Peptide/nickel transport system permease protein</fullName>
    </submittedName>
</protein>
<dbReference type="GO" id="GO:0005886">
    <property type="term" value="C:plasma membrane"/>
    <property type="evidence" value="ECO:0007669"/>
    <property type="project" value="UniProtKB-SubCell"/>
</dbReference>